<dbReference type="AlphaFoldDB" id="A0AAV4WP49"/>
<proteinExistence type="predicted"/>
<accession>A0AAV4WP49</accession>
<evidence type="ECO:0000313" key="2">
    <source>
        <dbReference type="Proteomes" id="UP001054837"/>
    </source>
</evidence>
<dbReference type="Proteomes" id="UP001054837">
    <property type="component" value="Unassembled WGS sequence"/>
</dbReference>
<dbReference type="EMBL" id="BPLQ01014795">
    <property type="protein sequence ID" value="GIY83265.1"/>
    <property type="molecule type" value="Genomic_DNA"/>
</dbReference>
<evidence type="ECO:0000313" key="1">
    <source>
        <dbReference type="EMBL" id="GIY83265.1"/>
    </source>
</evidence>
<reference evidence="1 2" key="1">
    <citation type="submission" date="2021-06" db="EMBL/GenBank/DDBJ databases">
        <title>Caerostris darwini draft genome.</title>
        <authorList>
            <person name="Kono N."/>
            <person name="Arakawa K."/>
        </authorList>
    </citation>
    <scope>NUCLEOTIDE SEQUENCE [LARGE SCALE GENOMIC DNA]</scope>
</reference>
<keyword evidence="2" id="KW-1185">Reference proteome</keyword>
<name>A0AAV4WP49_9ARAC</name>
<dbReference type="InterPro" id="IPR012340">
    <property type="entry name" value="NA-bd_OB-fold"/>
</dbReference>
<gene>
    <name evidence="1" type="primary">Mcm7</name>
    <name evidence="1" type="ORF">CDAR_367301</name>
</gene>
<organism evidence="1 2">
    <name type="scientific">Caerostris darwini</name>
    <dbReference type="NCBI Taxonomy" id="1538125"/>
    <lineage>
        <taxon>Eukaryota</taxon>
        <taxon>Metazoa</taxon>
        <taxon>Ecdysozoa</taxon>
        <taxon>Arthropoda</taxon>
        <taxon>Chelicerata</taxon>
        <taxon>Arachnida</taxon>
        <taxon>Araneae</taxon>
        <taxon>Araneomorphae</taxon>
        <taxon>Entelegynae</taxon>
        <taxon>Araneoidea</taxon>
        <taxon>Araneidae</taxon>
        <taxon>Caerostris</taxon>
    </lineage>
</organism>
<comment type="caution">
    <text evidence="1">The sequence shown here is derived from an EMBL/GenBank/DDBJ whole genome shotgun (WGS) entry which is preliminary data.</text>
</comment>
<dbReference type="SUPFAM" id="SSF50249">
    <property type="entry name" value="Nucleic acid-binding proteins"/>
    <property type="match status" value="1"/>
</dbReference>
<protein>
    <submittedName>
        <fullName evidence="1">DNA replication licensing factor Mcm7</fullName>
    </submittedName>
</protein>
<sequence length="170" mass="20241">MLIDTQHCLQKFFKKCCLTIKLKRLGLKDILDLYIQHRLKMDAMNHSEGEYRDPKNQYPSELLCRFEMYFKNRSEEDQLSVREVKAEHIGKLITVNSMLFMPLTNCESEICRLQKSGGRLYLQTRGSKFIKFQEIKIQELNCKRNKTEDDELEDHELTQAEAEEILNYLK</sequence>